<name>A0A4C1YV53_EUMVA</name>
<sequence>MNRHLTPPLTPLCVLDTAGMIFERIINQRIEEIVDLDLLLGDNQYGFWNTRSNLDAINLVVGTVKKAIAGTRKGGSKKYCLVATLDIRNTFYSANCDCIMQVL</sequence>
<evidence type="ECO:0000313" key="2">
    <source>
        <dbReference type="Proteomes" id="UP000299102"/>
    </source>
</evidence>
<evidence type="ECO:0000313" key="1">
    <source>
        <dbReference type="EMBL" id="GBP78257.1"/>
    </source>
</evidence>
<evidence type="ECO:0008006" key="3">
    <source>
        <dbReference type="Google" id="ProtNLM"/>
    </source>
</evidence>
<keyword evidence="2" id="KW-1185">Reference proteome</keyword>
<accession>A0A4C1YV53</accession>
<proteinExistence type="predicted"/>
<organism evidence="1 2">
    <name type="scientific">Eumeta variegata</name>
    <name type="common">Bagworm moth</name>
    <name type="synonym">Eumeta japonica</name>
    <dbReference type="NCBI Taxonomy" id="151549"/>
    <lineage>
        <taxon>Eukaryota</taxon>
        <taxon>Metazoa</taxon>
        <taxon>Ecdysozoa</taxon>
        <taxon>Arthropoda</taxon>
        <taxon>Hexapoda</taxon>
        <taxon>Insecta</taxon>
        <taxon>Pterygota</taxon>
        <taxon>Neoptera</taxon>
        <taxon>Endopterygota</taxon>
        <taxon>Lepidoptera</taxon>
        <taxon>Glossata</taxon>
        <taxon>Ditrysia</taxon>
        <taxon>Tineoidea</taxon>
        <taxon>Psychidae</taxon>
        <taxon>Oiketicinae</taxon>
        <taxon>Eumeta</taxon>
    </lineage>
</organism>
<dbReference type="EMBL" id="BGZK01001363">
    <property type="protein sequence ID" value="GBP78257.1"/>
    <property type="molecule type" value="Genomic_DNA"/>
</dbReference>
<dbReference type="AlphaFoldDB" id="A0A4C1YV53"/>
<gene>
    <name evidence="1" type="ORF">EVAR_66288_1</name>
</gene>
<dbReference type="Proteomes" id="UP000299102">
    <property type="component" value="Unassembled WGS sequence"/>
</dbReference>
<comment type="caution">
    <text evidence="1">The sequence shown here is derived from an EMBL/GenBank/DDBJ whole genome shotgun (WGS) entry which is preliminary data.</text>
</comment>
<protein>
    <recommendedName>
        <fullName evidence="3">Reverse transcriptase domain-containing protein</fullName>
    </recommendedName>
</protein>
<reference evidence="1 2" key="1">
    <citation type="journal article" date="2019" name="Commun. Biol.">
        <title>The bagworm genome reveals a unique fibroin gene that provides high tensile strength.</title>
        <authorList>
            <person name="Kono N."/>
            <person name="Nakamura H."/>
            <person name="Ohtoshi R."/>
            <person name="Tomita M."/>
            <person name="Numata K."/>
            <person name="Arakawa K."/>
        </authorList>
    </citation>
    <scope>NUCLEOTIDE SEQUENCE [LARGE SCALE GENOMIC DNA]</scope>
</reference>
<dbReference type="OrthoDB" id="415822at2759"/>